<keyword evidence="1" id="KW-0472">Membrane</keyword>
<reference evidence="2 3" key="1">
    <citation type="journal article" date="2018" name="Aquat. Microb. Ecol.">
        <title>Gammaproteobacterial methanotrophs dominate.</title>
        <authorList>
            <person name="Rissanen A.J."/>
            <person name="Saarenheimo J."/>
            <person name="Tiirola M."/>
            <person name="Peura S."/>
            <person name="Aalto S.L."/>
            <person name="Karvinen A."/>
            <person name="Nykanen H."/>
        </authorList>
    </citation>
    <scope>NUCLEOTIDE SEQUENCE [LARGE SCALE GENOMIC DNA]</scope>
    <source>
        <strain evidence="2">AMbin10</strain>
    </source>
</reference>
<proteinExistence type="predicted"/>
<accession>A0A2W4Q9F7</accession>
<dbReference type="SUPFAM" id="SSF53335">
    <property type="entry name" value="S-adenosyl-L-methionine-dependent methyltransferases"/>
    <property type="match status" value="1"/>
</dbReference>
<feature type="transmembrane region" description="Helical" evidence="1">
    <location>
        <begin position="208"/>
        <end position="228"/>
    </location>
</feature>
<evidence type="ECO:0000313" key="2">
    <source>
        <dbReference type="EMBL" id="PZN68893.1"/>
    </source>
</evidence>
<dbReference type="AlphaFoldDB" id="A0A2W4Q9F7"/>
<feature type="transmembrane region" description="Helical" evidence="1">
    <location>
        <begin position="6"/>
        <end position="24"/>
    </location>
</feature>
<dbReference type="Gene3D" id="3.40.50.150">
    <property type="entry name" value="Vaccinia Virus protein VP39"/>
    <property type="match status" value="1"/>
</dbReference>
<dbReference type="Proteomes" id="UP000249396">
    <property type="component" value="Unassembled WGS sequence"/>
</dbReference>
<organism evidence="2 3">
    <name type="scientific">Candidatus Methylumidiphilus alinenensis</name>
    <dbReference type="NCBI Taxonomy" id="2202197"/>
    <lineage>
        <taxon>Bacteria</taxon>
        <taxon>Pseudomonadati</taxon>
        <taxon>Pseudomonadota</taxon>
        <taxon>Gammaproteobacteria</taxon>
        <taxon>Methylococcales</taxon>
        <taxon>Candidatus Methylumidiphilus</taxon>
    </lineage>
</organism>
<evidence type="ECO:0000313" key="3">
    <source>
        <dbReference type="Proteomes" id="UP000249396"/>
    </source>
</evidence>
<dbReference type="EMBL" id="QJPH01000592">
    <property type="protein sequence ID" value="PZN68893.1"/>
    <property type="molecule type" value="Genomic_DNA"/>
</dbReference>
<comment type="caution">
    <text evidence="2">The sequence shown here is derived from an EMBL/GenBank/DDBJ whole genome shotgun (WGS) entry which is preliminary data.</text>
</comment>
<evidence type="ECO:0008006" key="4">
    <source>
        <dbReference type="Google" id="ProtNLM"/>
    </source>
</evidence>
<dbReference type="InterPro" id="IPR029063">
    <property type="entry name" value="SAM-dependent_MTases_sf"/>
</dbReference>
<name>A0A2W4Q9F7_9GAMM</name>
<sequence>MTGSIVAMAFSVLFGTGLLYFFLVTRGALIANAFVPRAQDRFHVYWVYSNMRLIKFSDRKTWVAAVLLFQYDRLVDKVVSEIRRASINGKTFLMTSCAFGDVMPKVVKALVRGGAGHICISDLIGNELIHAGKKLNEFHGKFELAEADATCMPKDDGTVDINLIFFLFHELPDESKKLAFSEAARLTAPGGKLIIAEFHRPRKRIMRFLGCMYFTVFEPFALSMWGQYDPVHCLEGMGGWTCERATYFFGNFQVVTATKTA</sequence>
<keyword evidence="1" id="KW-0812">Transmembrane</keyword>
<gene>
    <name evidence="2" type="ORF">DM484_30760</name>
</gene>
<protein>
    <recommendedName>
        <fullName evidence="4">Methyltransferase domain-containing protein</fullName>
    </recommendedName>
</protein>
<dbReference type="Pfam" id="PF01209">
    <property type="entry name" value="Ubie_methyltran"/>
    <property type="match status" value="1"/>
</dbReference>
<keyword evidence="1" id="KW-1133">Transmembrane helix</keyword>
<evidence type="ECO:0000256" key="1">
    <source>
        <dbReference type="SAM" id="Phobius"/>
    </source>
</evidence>